<keyword evidence="3" id="KW-0804">Transcription</keyword>
<dbReference type="PROSITE" id="PS00894">
    <property type="entry name" value="HTH_DEOR_1"/>
    <property type="match status" value="1"/>
</dbReference>
<dbReference type="Pfam" id="PF08220">
    <property type="entry name" value="HTH_DeoR"/>
    <property type="match status" value="1"/>
</dbReference>
<protein>
    <recommendedName>
        <fullName evidence="4">HTH deoR-type domain-containing protein</fullName>
    </recommendedName>
</protein>
<evidence type="ECO:0000259" key="4">
    <source>
        <dbReference type="PROSITE" id="PS51000"/>
    </source>
</evidence>
<dbReference type="GO" id="GO:0003700">
    <property type="term" value="F:DNA-binding transcription factor activity"/>
    <property type="evidence" value="ECO:0007669"/>
    <property type="project" value="InterPro"/>
</dbReference>
<dbReference type="PROSITE" id="PS51000">
    <property type="entry name" value="HTH_DEOR_2"/>
    <property type="match status" value="1"/>
</dbReference>
<dbReference type="EMBL" id="CP017269">
    <property type="protein sequence ID" value="AOT72492.1"/>
    <property type="molecule type" value="Genomic_DNA"/>
</dbReference>
<dbReference type="PANTHER" id="PTHR30363:SF51">
    <property type="entry name" value="HTH-TYPE TRANSCRIPTIONAL REPRESSOR GLCR"/>
    <property type="match status" value="1"/>
</dbReference>
<dbReference type="KEGG" id="gfe:Gferi_24830"/>
<dbReference type="InterPro" id="IPR036388">
    <property type="entry name" value="WH-like_DNA-bd_sf"/>
</dbReference>
<feature type="domain" description="HTH deoR-type" evidence="4">
    <location>
        <begin position="3"/>
        <end position="58"/>
    </location>
</feature>
<dbReference type="AlphaFoldDB" id="A0A1D8GNP6"/>
<dbReference type="Pfam" id="PF00455">
    <property type="entry name" value="DeoRC"/>
    <property type="match status" value="1"/>
</dbReference>
<evidence type="ECO:0000313" key="5">
    <source>
        <dbReference type="EMBL" id="AOT72492.1"/>
    </source>
</evidence>
<name>A0A1D8GNP6_9FIRM</name>
<dbReference type="STRING" id="1424294.Gferi_24830"/>
<dbReference type="OrthoDB" id="9797223at2"/>
<dbReference type="InterPro" id="IPR001034">
    <property type="entry name" value="DeoR_HTH"/>
</dbReference>
<evidence type="ECO:0000256" key="2">
    <source>
        <dbReference type="ARBA" id="ARBA00023125"/>
    </source>
</evidence>
<dbReference type="InterPro" id="IPR050313">
    <property type="entry name" value="Carb_Metab_HTH_regulators"/>
</dbReference>
<dbReference type="SMART" id="SM00420">
    <property type="entry name" value="HTH_DEOR"/>
    <property type="match status" value="1"/>
</dbReference>
<keyword evidence="6" id="KW-1185">Reference proteome</keyword>
<dbReference type="Gene3D" id="1.10.10.10">
    <property type="entry name" value="Winged helix-like DNA-binding domain superfamily/Winged helix DNA-binding domain"/>
    <property type="match status" value="1"/>
</dbReference>
<keyword evidence="2" id="KW-0238">DNA-binding</keyword>
<dbReference type="PANTHER" id="PTHR30363">
    <property type="entry name" value="HTH-TYPE TRANSCRIPTIONAL REGULATOR SRLR-RELATED"/>
    <property type="match status" value="1"/>
</dbReference>
<keyword evidence="1" id="KW-0805">Transcription regulation</keyword>
<dbReference type="SMART" id="SM01134">
    <property type="entry name" value="DeoRC"/>
    <property type="match status" value="1"/>
</dbReference>
<dbReference type="SUPFAM" id="SSF100950">
    <property type="entry name" value="NagB/RpiA/CoA transferase-like"/>
    <property type="match status" value="1"/>
</dbReference>
<dbReference type="Gene3D" id="3.40.50.1360">
    <property type="match status" value="1"/>
</dbReference>
<proteinExistence type="predicted"/>
<dbReference type="RefSeq" id="WP_069980801.1">
    <property type="nucleotide sequence ID" value="NZ_CP017269.1"/>
</dbReference>
<dbReference type="GO" id="GO:0003677">
    <property type="term" value="F:DNA binding"/>
    <property type="evidence" value="ECO:0007669"/>
    <property type="project" value="UniProtKB-KW"/>
</dbReference>
<evidence type="ECO:0000256" key="3">
    <source>
        <dbReference type="ARBA" id="ARBA00023163"/>
    </source>
</evidence>
<gene>
    <name evidence="5" type="ORF">Gferi_24830</name>
</gene>
<dbReference type="InterPro" id="IPR014036">
    <property type="entry name" value="DeoR-like_C"/>
</dbReference>
<reference evidence="5 6" key="1">
    <citation type="submission" date="2016-09" db="EMBL/GenBank/DDBJ databases">
        <title>Genomic analysis reveals versatility of anaerobic energy metabolism of Geosporobacter ferrireducens IRF9 of phylum Firmicutes.</title>
        <authorList>
            <person name="Kim S.-J."/>
        </authorList>
    </citation>
    <scope>NUCLEOTIDE SEQUENCE [LARGE SCALE GENOMIC DNA]</scope>
    <source>
        <strain evidence="5 6">IRF9</strain>
    </source>
</reference>
<dbReference type="InterPro" id="IPR018356">
    <property type="entry name" value="Tscrpt_reg_HTH_DeoR_CS"/>
</dbReference>
<dbReference type="Proteomes" id="UP000095743">
    <property type="component" value="Chromosome"/>
</dbReference>
<dbReference type="InterPro" id="IPR037171">
    <property type="entry name" value="NagB/RpiA_transferase-like"/>
</dbReference>
<dbReference type="PRINTS" id="PR00037">
    <property type="entry name" value="HTHLACR"/>
</dbReference>
<evidence type="ECO:0000256" key="1">
    <source>
        <dbReference type="ARBA" id="ARBA00023015"/>
    </source>
</evidence>
<sequence>MFTEERHKKILGMIRENERVEVLSLSELFQVSQDTIRRDLRIMEKKGLISRTHGGAILPNKAAAFASYTTRTMLHKKEKCEITRLAAAFIEDGDAILLDGSTTVSGLVPFLFEFKNLTVITNSINIAHDIMQTPGNMKLFVVGGLVHQPSSNAVSYDTIQAIQKLYVDKAFIGACTLSPTKGIGTDLIEEAPVKEAMIKAARKVFFMADNSKFSEESLITVAPVESNHIILTDSGFTPDMMHKFQPLLEKGLKIYAGKG</sequence>
<evidence type="ECO:0000313" key="6">
    <source>
        <dbReference type="Proteomes" id="UP000095743"/>
    </source>
</evidence>
<dbReference type="InterPro" id="IPR036390">
    <property type="entry name" value="WH_DNA-bd_sf"/>
</dbReference>
<accession>A0A1D8GNP6</accession>
<dbReference type="SUPFAM" id="SSF46785">
    <property type="entry name" value="Winged helix' DNA-binding domain"/>
    <property type="match status" value="1"/>
</dbReference>
<organism evidence="5 6">
    <name type="scientific">Geosporobacter ferrireducens</name>
    <dbReference type="NCBI Taxonomy" id="1424294"/>
    <lineage>
        <taxon>Bacteria</taxon>
        <taxon>Bacillati</taxon>
        <taxon>Bacillota</taxon>
        <taxon>Clostridia</taxon>
        <taxon>Peptostreptococcales</taxon>
        <taxon>Thermotaleaceae</taxon>
        <taxon>Geosporobacter</taxon>
    </lineage>
</organism>